<evidence type="ECO:0000256" key="6">
    <source>
        <dbReference type="ARBA" id="ARBA00022723"/>
    </source>
</evidence>
<dbReference type="Proteomes" id="UP001059576">
    <property type="component" value="Chromosome"/>
</dbReference>
<dbReference type="InterPro" id="IPR004821">
    <property type="entry name" value="Cyt_trans-like"/>
</dbReference>
<feature type="domain" description="HD/PDEase" evidence="15">
    <location>
        <begin position="189"/>
        <end position="313"/>
    </location>
</feature>
<dbReference type="RefSeq" id="WP_129722386.1">
    <property type="nucleotide sequence ID" value="NZ_CP101808.1"/>
</dbReference>
<evidence type="ECO:0000256" key="5">
    <source>
        <dbReference type="ARBA" id="ARBA00022695"/>
    </source>
</evidence>
<dbReference type="PANTHER" id="PTHR39321:SF3">
    <property type="entry name" value="PHOSPHOPANTETHEINE ADENYLYLTRANSFERASE"/>
    <property type="match status" value="1"/>
</dbReference>
<evidence type="ECO:0000256" key="1">
    <source>
        <dbReference type="ARBA" id="ARBA00002324"/>
    </source>
</evidence>
<evidence type="ECO:0000256" key="12">
    <source>
        <dbReference type="ARBA" id="ARBA00048721"/>
    </source>
</evidence>
<dbReference type="GO" id="GO:0004515">
    <property type="term" value="F:nicotinate-nucleotide adenylyltransferase activity"/>
    <property type="evidence" value="ECO:0007669"/>
    <property type="project" value="UniProtKB-EC"/>
</dbReference>
<comment type="catalytic activity">
    <reaction evidence="12 14">
        <text>nicotinate beta-D-ribonucleotide + ATP + H(+) = deamido-NAD(+) + diphosphate</text>
        <dbReference type="Rhea" id="RHEA:22860"/>
        <dbReference type="ChEBI" id="CHEBI:15378"/>
        <dbReference type="ChEBI" id="CHEBI:30616"/>
        <dbReference type="ChEBI" id="CHEBI:33019"/>
        <dbReference type="ChEBI" id="CHEBI:57502"/>
        <dbReference type="ChEBI" id="CHEBI:58437"/>
        <dbReference type="EC" id="2.7.7.18"/>
    </reaction>
</comment>
<dbReference type="NCBIfam" id="TIGR00482">
    <property type="entry name" value="nicotinate (nicotinamide) nucleotide adenylyltransferase"/>
    <property type="match status" value="1"/>
</dbReference>
<evidence type="ECO:0000256" key="11">
    <source>
        <dbReference type="ARBA" id="ARBA00023027"/>
    </source>
</evidence>
<dbReference type="Pfam" id="PF01467">
    <property type="entry name" value="CTP_transf_like"/>
    <property type="match status" value="1"/>
</dbReference>
<gene>
    <name evidence="14" type="primary">nadD</name>
    <name evidence="16" type="ORF">NPA09_00585</name>
</gene>
<keyword evidence="4 14" id="KW-0808">Transferase</keyword>
<evidence type="ECO:0000256" key="4">
    <source>
        <dbReference type="ARBA" id="ARBA00022679"/>
    </source>
</evidence>
<evidence type="ECO:0000256" key="13">
    <source>
        <dbReference type="ARBA" id="ARBA00049417"/>
    </source>
</evidence>
<dbReference type="NCBIfam" id="TIGR00488">
    <property type="entry name" value="bis(5'-nucleosyl)-tetraphosphatase (symmetrical) YqeK"/>
    <property type="match status" value="1"/>
</dbReference>
<reference evidence="16" key="1">
    <citation type="submission" date="2022-07" db="EMBL/GenBank/DDBJ databases">
        <title>Complete genome of Mycoplasma equigenitalium type strain T37.</title>
        <authorList>
            <person name="Spergser J."/>
        </authorList>
    </citation>
    <scope>NUCLEOTIDE SEQUENCE</scope>
    <source>
        <strain evidence="16">T37</strain>
    </source>
</reference>
<evidence type="ECO:0000256" key="14">
    <source>
        <dbReference type="HAMAP-Rule" id="MF_00244"/>
    </source>
</evidence>
<dbReference type="HAMAP" id="MF_00244">
    <property type="entry name" value="NaMN_adenylyltr"/>
    <property type="match status" value="1"/>
</dbReference>
<dbReference type="PANTHER" id="PTHR39321">
    <property type="entry name" value="NICOTINATE-NUCLEOTIDE ADENYLYLTRANSFERASE-RELATED"/>
    <property type="match status" value="1"/>
</dbReference>
<evidence type="ECO:0000259" key="15">
    <source>
        <dbReference type="SMART" id="SM00471"/>
    </source>
</evidence>
<dbReference type="EMBL" id="CP101808">
    <property type="protein sequence ID" value="UUD37061.1"/>
    <property type="molecule type" value="Genomic_DNA"/>
</dbReference>
<dbReference type="NCBIfam" id="TIGR00125">
    <property type="entry name" value="cyt_tran_rel"/>
    <property type="match status" value="1"/>
</dbReference>
<evidence type="ECO:0000256" key="7">
    <source>
        <dbReference type="ARBA" id="ARBA00022741"/>
    </source>
</evidence>
<dbReference type="NCBIfam" id="NF005519">
    <property type="entry name" value="PRK07152.1"/>
    <property type="match status" value="1"/>
</dbReference>
<evidence type="ECO:0000313" key="16">
    <source>
        <dbReference type="EMBL" id="UUD37061.1"/>
    </source>
</evidence>
<comment type="catalytic activity">
    <reaction evidence="13">
        <text>P(1),P(4)-bis(5'-adenosyl) tetraphosphate + H2O = 2 ADP + 2 H(+)</text>
        <dbReference type="Rhea" id="RHEA:24252"/>
        <dbReference type="ChEBI" id="CHEBI:15377"/>
        <dbReference type="ChEBI" id="CHEBI:15378"/>
        <dbReference type="ChEBI" id="CHEBI:58141"/>
        <dbReference type="ChEBI" id="CHEBI:456216"/>
        <dbReference type="EC" id="3.6.1.41"/>
    </reaction>
</comment>
<comment type="similarity">
    <text evidence="14">Belongs to the NadD family.</text>
</comment>
<dbReference type="Gene3D" id="3.40.50.620">
    <property type="entry name" value="HUPs"/>
    <property type="match status" value="1"/>
</dbReference>
<evidence type="ECO:0000256" key="9">
    <source>
        <dbReference type="ARBA" id="ARBA00022840"/>
    </source>
</evidence>
<dbReference type="InterPro" id="IPR003607">
    <property type="entry name" value="HD/PDEase_dom"/>
</dbReference>
<keyword evidence="5 14" id="KW-0548">Nucleotidyltransferase</keyword>
<dbReference type="InterPro" id="IPR006674">
    <property type="entry name" value="HD_domain"/>
</dbReference>
<accession>A0ABY5J3F2</accession>
<dbReference type="InterPro" id="IPR005248">
    <property type="entry name" value="NadD/NMNAT"/>
</dbReference>
<evidence type="ECO:0000256" key="10">
    <source>
        <dbReference type="ARBA" id="ARBA00023004"/>
    </source>
</evidence>
<protein>
    <recommendedName>
        <fullName evidence="14">Probable nicotinate-nucleotide adenylyltransferase</fullName>
        <ecNumber evidence="14">2.7.7.18</ecNumber>
    </recommendedName>
    <alternativeName>
        <fullName evidence="14">Deamido-NAD(+) diphosphorylase</fullName>
    </alternativeName>
    <alternativeName>
        <fullName evidence="14">Deamido-NAD(+) pyrophosphorylase</fullName>
    </alternativeName>
    <alternativeName>
        <fullName evidence="14">Nicotinate mononucleotide adenylyltransferase</fullName>
        <shortName evidence="14">NaMN adenylyltransferase</shortName>
    </alternativeName>
</protein>
<evidence type="ECO:0000313" key="17">
    <source>
        <dbReference type="Proteomes" id="UP001059576"/>
    </source>
</evidence>
<evidence type="ECO:0000256" key="3">
    <source>
        <dbReference type="ARBA" id="ARBA00022642"/>
    </source>
</evidence>
<dbReference type="SMART" id="SM00471">
    <property type="entry name" value="HDc"/>
    <property type="match status" value="1"/>
</dbReference>
<comment type="pathway">
    <text evidence="2 14">Cofactor biosynthesis; NAD(+) biosynthesis; deamido-NAD(+) from nicotinate D-ribonucleotide: step 1/1.</text>
</comment>
<dbReference type="CDD" id="cd02165">
    <property type="entry name" value="NMNAT"/>
    <property type="match status" value="1"/>
</dbReference>
<name>A0ABY5J3F2_9BACT</name>
<keyword evidence="3 14" id="KW-0662">Pyridine nucleotide biosynthesis</keyword>
<keyword evidence="11 14" id="KW-0520">NAD</keyword>
<comment type="function">
    <text evidence="1 14">Catalyzes the reversible adenylation of nicotinate mononucleotide (NaMN) to nicotinic acid adenine dinucleotide (NaAD).</text>
</comment>
<keyword evidence="17" id="KW-1185">Reference proteome</keyword>
<dbReference type="SUPFAM" id="SSF52374">
    <property type="entry name" value="Nucleotidylyl transferase"/>
    <property type="match status" value="1"/>
</dbReference>
<keyword evidence="6" id="KW-0479">Metal-binding</keyword>
<dbReference type="SUPFAM" id="SSF109604">
    <property type="entry name" value="HD-domain/PDEase-like"/>
    <property type="match status" value="1"/>
</dbReference>
<keyword evidence="8" id="KW-0378">Hydrolase</keyword>
<keyword evidence="10" id="KW-0408">Iron</keyword>
<evidence type="ECO:0000256" key="2">
    <source>
        <dbReference type="ARBA" id="ARBA00005019"/>
    </source>
</evidence>
<dbReference type="InterPro" id="IPR005249">
    <property type="entry name" value="YqeK"/>
</dbReference>
<evidence type="ECO:0000256" key="8">
    <source>
        <dbReference type="ARBA" id="ARBA00022801"/>
    </source>
</evidence>
<keyword evidence="7 14" id="KW-0547">Nucleotide-binding</keyword>
<sequence length="355" mass="41144">MKIGIFGGSFDPIHKGHVKIAKTVIDELNLDKLFFVPAYQNPFKTKKPTDPQHRVNMIKLVMPEKSEISMFEINRKGKSYSFETVNYFANNFPKDELFFILGSDNLGKLHKWEFIEDIATKTKIVIYKRTKTFNKTNVKRFNCLVLNNDLTEQSSTSYREGNLSMVDKVVQEYIGKNLLYIPELVTNSVSHARAQHMLAAGDFARNLARKHGFDEEVAYAAAAFHDITKELTPEEHKKIIKRYLNIDNLNPIEYHQLSGSLWLKHKYLVQNDEIVHAVSVHTKLALELNWLDKVVYMADKLCKGRRWAGIEKVRELAFSDFEKGFRKTVEASYNHIVSAGKKIENEEHYEKWIKG</sequence>
<dbReference type="InterPro" id="IPR014729">
    <property type="entry name" value="Rossmann-like_a/b/a_fold"/>
</dbReference>
<proteinExistence type="inferred from homology"/>
<organism evidence="16 17">
    <name type="scientific">Mycoplasmopsis equigenitalium</name>
    <dbReference type="NCBI Taxonomy" id="114883"/>
    <lineage>
        <taxon>Bacteria</taxon>
        <taxon>Bacillati</taxon>
        <taxon>Mycoplasmatota</taxon>
        <taxon>Mycoplasmoidales</taxon>
        <taxon>Metamycoplasmataceae</taxon>
        <taxon>Mycoplasmopsis</taxon>
    </lineage>
</organism>
<dbReference type="Pfam" id="PF01966">
    <property type="entry name" value="HD"/>
    <property type="match status" value="1"/>
</dbReference>
<dbReference type="Gene3D" id="1.10.3210.10">
    <property type="entry name" value="Hypothetical protein af1432"/>
    <property type="match status" value="1"/>
</dbReference>
<keyword evidence="9 14" id="KW-0067">ATP-binding</keyword>
<dbReference type="CDD" id="cd00077">
    <property type="entry name" value="HDc"/>
    <property type="match status" value="1"/>
</dbReference>
<dbReference type="EC" id="2.7.7.18" evidence="14"/>